<name>A0A5C3KLZ8_COPMA</name>
<protein>
    <submittedName>
        <fullName evidence="2">Uncharacterized protein</fullName>
    </submittedName>
</protein>
<dbReference type="AlphaFoldDB" id="A0A5C3KLZ8"/>
<dbReference type="EMBL" id="ML210282">
    <property type="protein sequence ID" value="TFK20973.1"/>
    <property type="molecule type" value="Genomic_DNA"/>
</dbReference>
<evidence type="ECO:0000313" key="2">
    <source>
        <dbReference type="EMBL" id="TFK20973.1"/>
    </source>
</evidence>
<sequence>MGFWTYFSSSSTSETVTKTDTGEIIVSTSTKRISEIQASSNDVVIVTNESHLNSSEKTAVAVQTPGKPPQSNPKRVSFRQAFSFPRTPTSATDASNQRMPRISRSDKRAQKNALRLKSLITGENPPLAPKVTPVVAKAHMDKLKTQLAQPKSANKLIAELRRLPGGDGSNPIDSGDGVRDGPIHAVCLAHTDAEEDTLHFAKLSTPASAIGVQSLSASEQINAIINEINIIDLIQAPDLGLGQPGDGKGLLAGAVPTAETVMNGAKQITPHLMTLGYTAGRYLVPDHSGIHPPTDRFSVLTYWWGLEVLMPPPTIEYLAGVQSVSGSVVNFLSALALVNNGVREILPFVRYIAQFVEFEFSTIKRQDQGKGVVCAATWLMPAALVPRPWDFPDPPSEDGVFPAPTSTTKEANETKGNTIPVTVPAISFLDIVTPPVVQQA</sequence>
<keyword evidence="3" id="KW-1185">Reference proteome</keyword>
<proteinExistence type="predicted"/>
<evidence type="ECO:0000313" key="3">
    <source>
        <dbReference type="Proteomes" id="UP000307440"/>
    </source>
</evidence>
<feature type="compositionally biased region" description="Polar residues" evidence="1">
    <location>
        <begin position="86"/>
        <end position="98"/>
    </location>
</feature>
<dbReference type="Proteomes" id="UP000307440">
    <property type="component" value="Unassembled WGS sequence"/>
</dbReference>
<accession>A0A5C3KLZ8</accession>
<evidence type="ECO:0000256" key="1">
    <source>
        <dbReference type="SAM" id="MobiDB-lite"/>
    </source>
</evidence>
<feature type="region of interest" description="Disordered" evidence="1">
    <location>
        <begin position="85"/>
        <end position="110"/>
    </location>
</feature>
<gene>
    <name evidence="2" type="ORF">FA15DRAFT_673013</name>
</gene>
<dbReference type="OrthoDB" id="2434934at2759"/>
<reference evidence="2 3" key="1">
    <citation type="journal article" date="2019" name="Nat. Ecol. Evol.">
        <title>Megaphylogeny resolves global patterns of mushroom evolution.</title>
        <authorList>
            <person name="Varga T."/>
            <person name="Krizsan K."/>
            <person name="Foldi C."/>
            <person name="Dima B."/>
            <person name="Sanchez-Garcia M."/>
            <person name="Sanchez-Ramirez S."/>
            <person name="Szollosi G.J."/>
            <person name="Szarkandi J.G."/>
            <person name="Papp V."/>
            <person name="Albert L."/>
            <person name="Andreopoulos W."/>
            <person name="Angelini C."/>
            <person name="Antonin V."/>
            <person name="Barry K.W."/>
            <person name="Bougher N.L."/>
            <person name="Buchanan P."/>
            <person name="Buyck B."/>
            <person name="Bense V."/>
            <person name="Catcheside P."/>
            <person name="Chovatia M."/>
            <person name="Cooper J."/>
            <person name="Damon W."/>
            <person name="Desjardin D."/>
            <person name="Finy P."/>
            <person name="Geml J."/>
            <person name="Haridas S."/>
            <person name="Hughes K."/>
            <person name="Justo A."/>
            <person name="Karasinski D."/>
            <person name="Kautmanova I."/>
            <person name="Kiss B."/>
            <person name="Kocsube S."/>
            <person name="Kotiranta H."/>
            <person name="LaButti K.M."/>
            <person name="Lechner B.E."/>
            <person name="Liimatainen K."/>
            <person name="Lipzen A."/>
            <person name="Lukacs Z."/>
            <person name="Mihaltcheva S."/>
            <person name="Morgado L.N."/>
            <person name="Niskanen T."/>
            <person name="Noordeloos M.E."/>
            <person name="Ohm R.A."/>
            <person name="Ortiz-Santana B."/>
            <person name="Ovrebo C."/>
            <person name="Racz N."/>
            <person name="Riley R."/>
            <person name="Savchenko A."/>
            <person name="Shiryaev A."/>
            <person name="Soop K."/>
            <person name="Spirin V."/>
            <person name="Szebenyi C."/>
            <person name="Tomsovsky M."/>
            <person name="Tulloss R.E."/>
            <person name="Uehling J."/>
            <person name="Grigoriev I.V."/>
            <person name="Vagvolgyi C."/>
            <person name="Papp T."/>
            <person name="Martin F.M."/>
            <person name="Miettinen O."/>
            <person name="Hibbett D.S."/>
            <person name="Nagy L.G."/>
        </authorList>
    </citation>
    <scope>NUCLEOTIDE SEQUENCE [LARGE SCALE GENOMIC DNA]</scope>
    <source>
        <strain evidence="2 3">CBS 121175</strain>
    </source>
</reference>
<organism evidence="2 3">
    <name type="scientific">Coprinopsis marcescibilis</name>
    <name type="common">Agaric fungus</name>
    <name type="synonym">Psathyrella marcescibilis</name>
    <dbReference type="NCBI Taxonomy" id="230819"/>
    <lineage>
        <taxon>Eukaryota</taxon>
        <taxon>Fungi</taxon>
        <taxon>Dikarya</taxon>
        <taxon>Basidiomycota</taxon>
        <taxon>Agaricomycotina</taxon>
        <taxon>Agaricomycetes</taxon>
        <taxon>Agaricomycetidae</taxon>
        <taxon>Agaricales</taxon>
        <taxon>Agaricineae</taxon>
        <taxon>Psathyrellaceae</taxon>
        <taxon>Coprinopsis</taxon>
    </lineage>
</organism>